<reference evidence="1 2" key="1">
    <citation type="submission" date="2019-06" db="EMBL/GenBank/DDBJ databases">
        <title>Sequencing the genomes of 1000 actinobacteria strains.</title>
        <authorList>
            <person name="Klenk H.-P."/>
        </authorList>
    </citation>
    <scope>NUCLEOTIDE SEQUENCE [LARGE SCALE GENOMIC DNA]</scope>
    <source>
        <strain evidence="1 2">DSM 45301</strain>
    </source>
</reference>
<evidence type="ECO:0008006" key="3">
    <source>
        <dbReference type="Google" id="ProtNLM"/>
    </source>
</evidence>
<gene>
    <name evidence="1" type="ORF">FB558_5215</name>
</gene>
<accession>A0A543DJD8</accession>
<dbReference type="OrthoDB" id="121143at2"/>
<protein>
    <recommendedName>
        <fullName evidence="3">ASCH domain-containing protein</fullName>
    </recommendedName>
</protein>
<dbReference type="InterPro" id="IPR036390">
    <property type="entry name" value="WH_DNA-bd_sf"/>
</dbReference>
<sequence>MHDVRVQIRRPVLDAIAAGTVTVLFRRWERPRVRPGGSQRTPVGVLEFTAVEPVDEADLTADDARAAGFTDLAALREAQRGDGQLHRVAVRLAGPDPRVALRAKRRLSQAERAEIDARLARMDRSGAHGPWTAAVLALIAEQPGVRAPDLAARMGRETLPFKRDVRKLKELGLTESLEVGYRLSPRGRAYRRG</sequence>
<keyword evidence="2" id="KW-1185">Reference proteome</keyword>
<dbReference type="RefSeq" id="WP_142057651.1">
    <property type="nucleotide sequence ID" value="NZ_VFPA01000003.1"/>
</dbReference>
<dbReference type="AlphaFoldDB" id="A0A543DJD8"/>
<proteinExistence type="predicted"/>
<name>A0A543DJD8_9PSEU</name>
<comment type="caution">
    <text evidence="1">The sequence shown here is derived from an EMBL/GenBank/DDBJ whole genome shotgun (WGS) entry which is preliminary data.</text>
</comment>
<organism evidence="1 2">
    <name type="scientific">Pseudonocardia kunmingensis</name>
    <dbReference type="NCBI Taxonomy" id="630975"/>
    <lineage>
        <taxon>Bacteria</taxon>
        <taxon>Bacillati</taxon>
        <taxon>Actinomycetota</taxon>
        <taxon>Actinomycetes</taxon>
        <taxon>Pseudonocardiales</taxon>
        <taxon>Pseudonocardiaceae</taxon>
        <taxon>Pseudonocardia</taxon>
    </lineage>
</organism>
<dbReference type="SUPFAM" id="SSF46785">
    <property type="entry name" value="Winged helix' DNA-binding domain"/>
    <property type="match status" value="1"/>
</dbReference>
<evidence type="ECO:0000313" key="1">
    <source>
        <dbReference type="EMBL" id="TQM09456.1"/>
    </source>
</evidence>
<evidence type="ECO:0000313" key="2">
    <source>
        <dbReference type="Proteomes" id="UP000315677"/>
    </source>
</evidence>
<dbReference type="Proteomes" id="UP000315677">
    <property type="component" value="Unassembled WGS sequence"/>
</dbReference>
<dbReference type="EMBL" id="VFPA01000003">
    <property type="protein sequence ID" value="TQM09456.1"/>
    <property type="molecule type" value="Genomic_DNA"/>
</dbReference>